<dbReference type="Proteomes" id="UP000749471">
    <property type="component" value="Unassembled WGS sequence"/>
</dbReference>
<dbReference type="NCBIfam" id="TIGR01001">
    <property type="entry name" value="metA"/>
    <property type="match status" value="1"/>
</dbReference>
<dbReference type="PIRSF" id="PIRSF000450">
    <property type="entry name" value="H_ser_succinyltr"/>
    <property type="match status" value="1"/>
</dbReference>
<evidence type="ECO:0000313" key="3">
    <source>
        <dbReference type="EMBL" id="MBU5437108.1"/>
    </source>
</evidence>
<dbReference type="Pfam" id="PF04204">
    <property type="entry name" value="HTS"/>
    <property type="match status" value="1"/>
</dbReference>
<dbReference type="GO" id="GO:0008899">
    <property type="term" value="F:homoserine O-succinyltransferase activity"/>
    <property type="evidence" value="ECO:0007669"/>
    <property type="project" value="UniProtKB-EC"/>
</dbReference>
<dbReference type="InterPro" id="IPR033752">
    <property type="entry name" value="MetA_family"/>
</dbReference>
<dbReference type="PANTHER" id="PTHR20919">
    <property type="entry name" value="HOMOSERINE O-SUCCINYLTRANSFERASE"/>
    <property type="match status" value="1"/>
</dbReference>
<keyword evidence="4" id="KW-1185">Reference proteome</keyword>
<keyword evidence="2 3" id="KW-0808">Transferase</keyword>
<dbReference type="InterPro" id="IPR005697">
    <property type="entry name" value="HST_MetA"/>
</dbReference>
<gene>
    <name evidence="3" type="primary">metA</name>
    <name evidence="2" type="synonym">metAA</name>
    <name evidence="3" type="ORF">KQI42_03745</name>
</gene>
<reference evidence="3 4" key="1">
    <citation type="submission" date="2021-06" db="EMBL/GenBank/DDBJ databases">
        <authorList>
            <person name="Sun Q."/>
            <person name="Li D."/>
        </authorList>
    </citation>
    <scope>NUCLEOTIDE SEQUENCE [LARGE SCALE GENOMIC DNA]</scope>
    <source>
        <strain evidence="3 4">MSJ-40</strain>
    </source>
</reference>
<dbReference type="HAMAP" id="MF_00295">
    <property type="entry name" value="MetA_acyltransf"/>
    <property type="match status" value="1"/>
</dbReference>
<comment type="function">
    <text evidence="2">Transfers an acetyl group from acetyl-CoA to L-homoserine, forming acetyl-L-homoserine.</text>
</comment>
<sequence>MGLILNPNISAIDLLLKENINLNWKENIVNLPTVLILNLMPIKKNAEVQLLRLLGNSFMDIKVDFLYTSTYKPKNTEEGYLRKSYKTLEEVQNTNYDGMIITGAPLEFLDFDEIKYWTELKEIMDYSCKKIKSTIYLCWGAAAGLYYHYNISKHITQKKVFGVFSHRITDINYPLFKGYDEKFMAPHSRYLEIKEEDINRIKELEILSKSKEAGIYMVAKKNGQQIFIMGHPEYDEITLKEEYERDLNKGLSPSIPKNYFPQDNPKEEPRNTWKHHTQLLIDNWIKEYLL</sequence>
<accession>A0ABS6E4C2</accession>
<keyword evidence="2 3" id="KW-0012">Acyltransferase</keyword>
<feature type="binding site" evidence="2">
    <location>
        <position position="245"/>
    </location>
    <ligand>
        <name>substrate</name>
    </ligand>
</feature>
<dbReference type="RefSeq" id="WP_216516868.1">
    <property type="nucleotide sequence ID" value="NZ_JAHLPM010000002.1"/>
</dbReference>
<comment type="pathway">
    <text evidence="2">Amino-acid biosynthesis; L-methionine biosynthesis via de novo pathway; O-acetyl-L-homoserine from L-homoserine: step 1/1.</text>
</comment>
<comment type="subcellular location">
    <subcellularLocation>
        <location evidence="2">Cytoplasm</location>
    </subcellularLocation>
</comment>
<proteinExistence type="inferred from homology"/>
<feature type="binding site" evidence="2">
    <location>
        <position position="188"/>
    </location>
    <ligand>
        <name>substrate</name>
    </ligand>
</feature>
<feature type="active site" evidence="2">
    <location>
        <position position="233"/>
    </location>
</feature>
<organism evidence="3 4">
    <name type="scientific">Tissierella simiarum</name>
    <dbReference type="NCBI Taxonomy" id="2841534"/>
    <lineage>
        <taxon>Bacteria</taxon>
        <taxon>Bacillati</taxon>
        <taxon>Bacillota</taxon>
        <taxon>Tissierellia</taxon>
        <taxon>Tissierellales</taxon>
        <taxon>Tissierellaceae</taxon>
        <taxon>Tissierella</taxon>
    </lineage>
</organism>
<evidence type="ECO:0000256" key="2">
    <source>
        <dbReference type="HAMAP-Rule" id="MF_00295"/>
    </source>
</evidence>
<comment type="caution">
    <text evidence="2">Lacks conserved residue(s) required for the propagation of feature annotation.</text>
</comment>
<evidence type="ECO:0000313" key="4">
    <source>
        <dbReference type="Proteomes" id="UP000749471"/>
    </source>
</evidence>
<keyword evidence="2" id="KW-0963">Cytoplasm</keyword>
<keyword evidence="1 2" id="KW-0028">Amino-acid biosynthesis</keyword>
<name>A0ABS6E4C2_9FIRM</name>
<dbReference type="PANTHER" id="PTHR20919:SF0">
    <property type="entry name" value="HOMOSERINE O-SUCCINYLTRANSFERASE"/>
    <property type="match status" value="1"/>
</dbReference>
<feature type="binding site" evidence="2">
    <location>
        <position position="159"/>
    </location>
    <ligand>
        <name>substrate</name>
    </ligand>
</feature>
<dbReference type="CDD" id="cd03131">
    <property type="entry name" value="GATase1_HTS"/>
    <property type="match status" value="1"/>
</dbReference>
<dbReference type="EMBL" id="JAHLPM010000002">
    <property type="protein sequence ID" value="MBU5437108.1"/>
    <property type="molecule type" value="Genomic_DNA"/>
</dbReference>
<evidence type="ECO:0000256" key="1">
    <source>
        <dbReference type="ARBA" id="ARBA00022605"/>
    </source>
</evidence>
<protein>
    <recommendedName>
        <fullName evidence="2">Homoserine O-acetyltransferase</fullName>
        <shortName evidence="2">HAT</shortName>
        <ecNumber evidence="2">2.3.1.31</ecNumber>
    </recommendedName>
    <alternativeName>
        <fullName evidence="2">Homoserine transacetylase</fullName>
        <shortName evidence="2">HTA</shortName>
    </alternativeName>
</protein>
<feature type="active site" description="Acyl-thioester intermediate" evidence="2">
    <location>
        <position position="138"/>
    </location>
</feature>
<dbReference type="EC" id="2.3.1.31" evidence="2"/>
<feature type="site" description="Important for substrate specificity" evidence="2">
    <location>
        <position position="188"/>
    </location>
</feature>
<keyword evidence="2" id="KW-0486">Methionine biosynthesis</keyword>
<feature type="active site" description="Proton acceptor" evidence="2">
    <location>
        <position position="231"/>
    </location>
</feature>
<feature type="site" description="Important for acyl-CoA specificity" evidence="2">
    <location>
        <position position="107"/>
    </location>
</feature>
<comment type="caution">
    <text evidence="3">The sequence shown here is derived from an EMBL/GenBank/DDBJ whole genome shotgun (WGS) entry which is preliminary data.</text>
</comment>
<comment type="similarity">
    <text evidence="2">Belongs to the MetA family.</text>
</comment>
<comment type="catalytic activity">
    <reaction evidence="2">
        <text>L-homoserine + acetyl-CoA = O-acetyl-L-homoserine + CoA</text>
        <dbReference type="Rhea" id="RHEA:13701"/>
        <dbReference type="ChEBI" id="CHEBI:57287"/>
        <dbReference type="ChEBI" id="CHEBI:57288"/>
        <dbReference type="ChEBI" id="CHEBI:57476"/>
        <dbReference type="ChEBI" id="CHEBI:57716"/>
        <dbReference type="EC" id="2.3.1.31"/>
    </reaction>
</comment>